<dbReference type="Gene3D" id="1.20.1280.50">
    <property type="match status" value="1"/>
</dbReference>
<dbReference type="RefSeq" id="YP_009329185.1">
    <property type="nucleotide sequence ID" value="NC_032108.1"/>
</dbReference>
<dbReference type="KEGG" id="vg:30523202"/>
<dbReference type="Pfam" id="PF12937">
    <property type="entry name" value="F-box-like"/>
    <property type="match status" value="1"/>
</dbReference>
<proteinExistence type="predicted"/>
<evidence type="ECO:0000313" key="3">
    <source>
        <dbReference type="Proteomes" id="UP000201465"/>
    </source>
</evidence>
<evidence type="ECO:0000259" key="1">
    <source>
        <dbReference type="Pfam" id="PF12937"/>
    </source>
</evidence>
<feature type="domain" description="F-box" evidence="1">
    <location>
        <begin position="2"/>
        <end position="48"/>
    </location>
</feature>
<protein>
    <submittedName>
        <fullName evidence="2">F-box domain</fullName>
    </submittedName>
</protein>
<accession>A0A1M7XUF1</accession>
<sequence length="221" mass="25836">MQDLPEELQEEILFSLKEPKDLFQACSTSLNQRRICSNASFWREKFRRENLPLIEEGSNFTEWSDIYRKSLRAAKRTDERILSGELIRINLASVDDPEILQPLGNTEEIVRYWNIMQTFTNVERDAIRVTKHYYDIDFFPSPKVSRYELVDNSIIEPVGYAGVRGEMLGGYTRVKKLKILDGTVSTEDLWFILYQTTYSSLANFSDQHINLLKRAYSTENV</sequence>
<name>A0A1M7XUF1_9VIRU</name>
<evidence type="ECO:0000313" key="2">
    <source>
        <dbReference type="EMBL" id="SHO33313.1"/>
    </source>
</evidence>
<dbReference type="InterPro" id="IPR036047">
    <property type="entry name" value="F-box-like_dom_sf"/>
</dbReference>
<dbReference type="SUPFAM" id="SSF81383">
    <property type="entry name" value="F-box domain"/>
    <property type="match status" value="1"/>
</dbReference>
<dbReference type="InterPro" id="IPR001810">
    <property type="entry name" value="F-box_dom"/>
</dbReference>
<dbReference type="Proteomes" id="UP000201465">
    <property type="component" value="Segment"/>
</dbReference>
<reference evidence="2 3" key="1">
    <citation type="submission" date="2016-11" db="EMBL/GenBank/DDBJ databases">
        <authorList>
            <consortium name="Urmite Genomes"/>
        </authorList>
    </citation>
    <scope>NUCLEOTIDE SEQUENCE [LARGE SCALE GENOMIC DNA]</scope>
    <source>
        <strain evidence="2 3">A11</strain>
    </source>
</reference>
<dbReference type="EMBL" id="LT671577">
    <property type="protein sequence ID" value="SHO33313.1"/>
    <property type="molecule type" value="Genomic_DNA"/>
</dbReference>
<organism evidence="2 3">
    <name type="scientific">Cedratvirus A11</name>
    <dbReference type="NCBI Taxonomy" id="1903266"/>
    <lineage>
        <taxon>Viruses</taxon>
        <taxon>Pithoviruses</taxon>
        <taxon>Orthocedratvirinae</taxon>
        <taxon>Alphacedratvirus</taxon>
        <taxon>Alphacedratvirus aljazairmassiliense</taxon>
    </lineage>
</organism>
<dbReference type="GeneID" id="30523202"/>
<keyword evidence="3" id="KW-1185">Reference proteome</keyword>
<gene>
    <name evidence="2" type="ORF">BQ3484_245</name>
</gene>